<evidence type="ECO:0000256" key="8">
    <source>
        <dbReference type="PIRSR" id="PIRSR001123-2"/>
    </source>
</evidence>
<keyword evidence="2" id="KW-0031">Aminopeptidase</keyword>
<name>A0A7C4H8T3_9CREN</name>
<proteinExistence type="inferred from homology"/>
<evidence type="ECO:0000256" key="2">
    <source>
        <dbReference type="ARBA" id="ARBA00022438"/>
    </source>
</evidence>
<dbReference type="GO" id="GO:0046872">
    <property type="term" value="F:metal ion binding"/>
    <property type="evidence" value="ECO:0007669"/>
    <property type="project" value="UniProtKB-UniRule"/>
</dbReference>
<dbReference type="CDD" id="cd05656">
    <property type="entry name" value="M42_Frv"/>
    <property type="match status" value="1"/>
</dbReference>
<dbReference type="Gene3D" id="2.40.30.40">
    <property type="entry name" value="Peptidase M42, domain 2"/>
    <property type="match status" value="1"/>
</dbReference>
<feature type="binding site" evidence="8">
    <location>
        <position position="181"/>
    </location>
    <ligand>
        <name>Zn(2+)</name>
        <dbReference type="ChEBI" id="CHEBI:29105"/>
        <label>2</label>
    </ligand>
</feature>
<reference evidence="9" key="1">
    <citation type="journal article" date="2020" name="mSystems">
        <title>Genome- and Community-Level Interaction Insights into Carbon Utilization and Element Cycling Functions of Hydrothermarchaeota in Hydrothermal Sediment.</title>
        <authorList>
            <person name="Zhou Z."/>
            <person name="Liu Y."/>
            <person name="Xu W."/>
            <person name="Pan J."/>
            <person name="Luo Z.H."/>
            <person name="Li M."/>
        </authorList>
    </citation>
    <scope>NUCLEOTIDE SEQUENCE [LARGE SCALE GENOMIC DNA]</scope>
    <source>
        <strain evidence="9">SpSt-658</strain>
    </source>
</reference>
<organism evidence="9">
    <name type="scientific">Ignisphaera aggregans</name>
    <dbReference type="NCBI Taxonomy" id="334771"/>
    <lineage>
        <taxon>Archaea</taxon>
        <taxon>Thermoproteota</taxon>
        <taxon>Thermoprotei</taxon>
        <taxon>Desulfurococcales</taxon>
        <taxon>Desulfurococcaceae</taxon>
        <taxon>Ignisphaera</taxon>
    </lineage>
</organism>
<keyword evidence="3" id="KW-0645">Protease</keyword>
<protein>
    <submittedName>
        <fullName evidence="9">M42 family peptidase</fullName>
    </submittedName>
</protein>
<evidence type="ECO:0000256" key="6">
    <source>
        <dbReference type="PIRNR" id="PIRNR001123"/>
    </source>
</evidence>
<evidence type="ECO:0000313" key="9">
    <source>
        <dbReference type="EMBL" id="HGM07354.1"/>
    </source>
</evidence>
<dbReference type="Gene3D" id="3.40.630.10">
    <property type="entry name" value="Zn peptidases"/>
    <property type="match status" value="1"/>
</dbReference>
<dbReference type="PANTHER" id="PTHR32481:SF0">
    <property type="entry name" value="AMINOPEPTIDASE YPDE-RELATED"/>
    <property type="match status" value="1"/>
</dbReference>
<feature type="active site" description="Proton acceptor" evidence="7">
    <location>
        <position position="211"/>
    </location>
</feature>
<dbReference type="InterPro" id="IPR051464">
    <property type="entry name" value="Peptidase_M42_aminopept"/>
</dbReference>
<accession>A0A7C4H8T3</accession>
<evidence type="ECO:0000256" key="7">
    <source>
        <dbReference type="PIRSR" id="PIRSR001123-1"/>
    </source>
</evidence>
<feature type="binding site" evidence="8">
    <location>
        <position position="212"/>
    </location>
    <ligand>
        <name>Zn(2+)</name>
        <dbReference type="ChEBI" id="CHEBI:29105"/>
        <label>2</label>
    </ligand>
</feature>
<evidence type="ECO:0000256" key="4">
    <source>
        <dbReference type="ARBA" id="ARBA00022723"/>
    </source>
</evidence>
<dbReference type="InterPro" id="IPR023367">
    <property type="entry name" value="Peptidase_M42_dom2"/>
</dbReference>
<comment type="similarity">
    <text evidence="1 6">Belongs to the peptidase M42 family.</text>
</comment>
<gene>
    <name evidence="9" type="ORF">ENU31_02970</name>
</gene>
<keyword evidence="4 8" id="KW-0479">Metal-binding</keyword>
<sequence length="365" mass="39698">MSHDEIFNYVKILSEAVGPSGREYDVRRIVIDMIKDFADKVWIDSIGNLIAVKKGNSSGSKLMVTAHMDEIGMFVTHIEDSGFLRVQPIGGVSERALVFQRVVVKTKNGKTYRGVVGLKPPHTIKPEEARQIPEIRELFIDVGASSRDEVKNMGIDIGDIVTLDRDVIKIGSNRITGKAFDDRVGMVVAIKAFQSIENSNIDVYLVLTVQEEVGLKGARTAAFAIDPHIALAIDTTVANDIPGVPPNEWCTALGKGPAIKVADGRSASGIIVHKEIVDKLIEVASILNIPYQLEILAGGTTDASIIQLNREGVPTGVVSIPTRYLHSSVEVADLNDIANAIKLIKGFTESISSDWIKRLRGLEIK</sequence>
<dbReference type="SUPFAM" id="SSF101821">
    <property type="entry name" value="Aminopeptidase/glucanase lid domain"/>
    <property type="match status" value="1"/>
</dbReference>
<evidence type="ECO:0000256" key="5">
    <source>
        <dbReference type="ARBA" id="ARBA00022801"/>
    </source>
</evidence>
<feature type="binding site" evidence="8">
    <location>
        <position position="181"/>
    </location>
    <ligand>
        <name>Zn(2+)</name>
        <dbReference type="ChEBI" id="CHEBI:29105"/>
        <label>1</label>
    </ligand>
</feature>
<comment type="cofactor">
    <cofactor evidence="8">
        <name>a divalent metal cation</name>
        <dbReference type="ChEBI" id="CHEBI:60240"/>
    </cofactor>
    <text evidence="8">Binds 2 divalent metal cations per subunit.</text>
</comment>
<dbReference type="GO" id="GO:0004177">
    <property type="term" value="F:aminopeptidase activity"/>
    <property type="evidence" value="ECO:0007669"/>
    <property type="project" value="UniProtKB-UniRule"/>
</dbReference>
<dbReference type="PANTHER" id="PTHR32481">
    <property type="entry name" value="AMINOPEPTIDASE"/>
    <property type="match status" value="1"/>
</dbReference>
<dbReference type="AlphaFoldDB" id="A0A7C4H8T3"/>
<feature type="binding site" evidence="8">
    <location>
        <position position="326"/>
    </location>
    <ligand>
        <name>Zn(2+)</name>
        <dbReference type="ChEBI" id="CHEBI:29105"/>
        <label>2</label>
    </ligand>
</feature>
<evidence type="ECO:0000256" key="3">
    <source>
        <dbReference type="ARBA" id="ARBA00022670"/>
    </source>
</evidence>
<evidence type="ECO:0000256" key="1">
    <source>
        <dbReference type="ARBA" id="ARBA00006272"/>
    </source>
</evidence>
<keyword evidence="5" id="KW-0378">Hydrolase</keyword>
<feature type="binding site" evidence="8">
    <location>
        <position position="234"/>
    </location>
    <ligand>
        <name>Zn(2+)</name>
        <dbReference type="ChEBI" id="CHEBI:29105"/>
        <label>1</label>
    </ligand>
</feature>
<dbReference type="Pfam" id="PF05343">
    <property type="entry name" value="Peptidase_M42"/>
    <property type="match status" value="1"/>
</dbReference>
<feature type="binding site" evidence="8">
    <location>
        <position position="67"/>
    </location>
    <ligand>
        <name>Zn(2+)</name>
        <dbReference type="ChEBI" id="CHEBI:29105"/>
        <label>1</label>
    </ligand>
</feature>
<dbReference type="EMBL" id="DTCA01000094">
    <property type="protein sequence ID" value="HGM07354.1"/>
    <property type="molecule type" value="Genomic_DNA"/>
</dbReference>
<comment type="caution">
    <text evidence="9">The sequence shown here is derived from an EMBL/GenBank/DDBJ whole genome shotgun (WGS) entry which is preliminary data.</text>
</comment>
<dbReference type="PIRSF" id="PIRSF001123">
    <property type="entry name" value="PepA_GA"/>
    <property type="match status" value="1"/>
</dbReference>
<dbReference type="SUPFAM" id="SSF53187">
    <property type="entry name" value="Zn-dependent exopeptidases"/>
    <property type="match status" value="1"/>
</dbReference>
<dbReference type="InterPro" id="IPR008007">
    <property type="entry name" value="Peptidase_M42"/>
</dbReference>
<dbReference type="GO" id="GO:0006508">
    <property type="term" value="P:proteolysis"/>
    <property type="evidence" value="ECO:0007669"/>
    <property type="project" value="UniProtKB-KW"/>
</dbReference>